<dbReference type="EMBL" id="HBIP01024210">
    <property type="protein sequence ID" value="CAE0499430.1"/>
    <property type="molecule type" value="Transcribed_RNA"/>
</dbReference>
<dbReference type="Gene3D" id="3.30.200.20">
    <property type="entry name" value="Phosphorylase Kinase, domain 1"/>
    <property type="match status" value="1"/>
</dbReference>
<dbReference type="SMART" id="SM00220">
    <property type="entry name" value="S_TKc"/>
    <property type="match status" value="1"/>
</dbReference>
<dbReference type="InterPro" id="IPR011009">
    <property type="entry name" value="Kinase-like_dom_sf"/>
</dbReference>
<dbReference type="SUPFAM" id="SSF56112">
    <property type="entry name" value="Protein kinase-like (PK-like)"/>
    <property type="match status" value="1"/>
</dbReference>
<accession>A0A6S8LT31</accession>
<dbReference type="InterPro" id="IPR000719">
    <property type="entry name" value="Prot_kinase_dom"/>
</dbReference>
<feature type="region of interest" description="Disordered" evidence="1">
    <location>
        <begin position="372"/>
        <end position="408"/>
    </location>
</feature>
<evidence type="ECO:0000313" key="3">
    <source>
        <dbReference type="EMBL" id="CAE0499427.1"/>
    </source>
</evidence>
<dbReference type="PANTHER" id="PTHR44329:SF289">
    <property type="entry name" value="SERINE_THREONINE-PROTEIN KINASE VIK"/>
    <property type="match status" value="1"/>
</dbReference>
<dbReference type="GO" id="GO:0004674">
    <property type="term" value="F:protein serine/threonine kinase activity"/>
    <property type="evidence" value="ECO:0007669"/>
    <property type="project" value="TreeGrafter"/>
</dbReference>
<evidence type="ECO:0000313" key="4">
    <source>
        <dbReference type="EMBL" id="CAE0499430.1"/>
    </source>
</evidence>
<evidence type="ECO:0000256" key="1">
    <source>
        <dbReference type="SAM" id="MobiDB-lite"/>
    </source>
</evidence>
<proteinExistence type="predicted"/>
<evidence type="ECO:0000259" key="2">
    <source>
        <dbReference type="PROSITE" id="PS50011"/>
    </source>
</evidence>
<dbReference type="InterPro" id="IPR001245">
    <property type="entry name" value="Ser-Thr/Tyr_kinase_cat_dom"/>
</dbReference>
<feature type="domain" description="Protein kinase" evidence="2">
    <location>
        <begin position="109"/>
        <end position="508"/>
    </location>
</feature>
<dbReference type="GO" id="GO:0005524">
    <property type="term" value="F:ATP binding"/>
    <property type="evidence" value="ECO:0007669"/>
    <property type="project" value="InterPro"/>
</dbReference>
<organism evidence="3">
    <name type="scientific">Dunaliella tertiolecta</name>
    <name type="common">Green alga</name>
    <dbReference type="NCBI Taxonomy" id="3047"/>
    <lineage>
        <taxon>Eukaryota</taxon>
        <taxon>Viridiplantae</taxon>
        <taxon>Chlorophyta</taxon>
        <taxon>core chlorophytes</taxon>
        <taxon>Chlorophyceae</taxon>
        <taxon>CS clade</taxon>
        <taxon>Chlamydomonadales</taxon>
        <taxon>Dunaliellaceae</taxon>
        <taxon>Dunaliella</taxon>
    </lineage>
</organism>
<dbReference type="PROSITE" id="PS00108">
    <property type="entry name" value="PROTEIN_KINASE_ST"/>
    <property type="match status" value="1"/>
</dbReference>
<dbReference type="PANTHER" id="PTHR44329">
    <property type="entry name" value="SERINE/THREONINE-PROTEIN KINASE TNNI3K-RELATED"/>
    <property type="match status" value="1"/>
</dbReference>
<dbReference type="EMBL" id="HBIP01024207">
    <property type="protein sequence ID" value="CAE0499427.1"/>
    <property type="molecule type" value="Transcribed_RNA"/>
</dbReference>
<dbReference type="InterPro" id="IPR008271">
    <property type="entry name" value="Ser/Thr_kinase_AS"/>
</dbReference>
<dbReference type="Pfam" id="PF07714">
    <property type="entry name" value="PK_Tyr_Ser-Thr"/>
    <property type="match status" value="1"/>
</dbReference>
<reference evidence="3" key="1">
    <citation type="submission" date="2021-01" db="EMBL/GenBank/DDBJ databases">
        <authorList>
            <person name="Corre E."/>
            <person name="Pelletier E."/>
            <person name="Niang G."/>
            <person name="Scheremetjew M."/>
            <person name="Finn R."/>
            <person name="Kale V."/>
            <person name="Holt S."/>
            <person name="Cochrane G."/>
            <person name="Meng A."/>
            <person name="Brown T."/>
            <person name="Cohen L."/>
        </authorList>
    </citation>
    <scope>NUCLEOTIDE SEQUENCE</scope>
    <source>
        <strain evidence="3">CCMP1320</strain>
    </source>
</reference>
<name>A0A6S8LT31_DUNTE</name>
<protein>
    <recommendedName>
        <fullName evidence="2">Protein kinase domain-containing protein</fullName>
    </recommendedName>
</protein>
<dbReference type="InterPro" id="IPR051681">
    <property type="entry name" value="Ser/Thr_Kinases-Pseudokinases"/>
</dbReference>
<dbReference type="Gene3D" id="1.10.510.10">
    <property type="entry name" value="Transferase(Phosphotransferase) domain 1"/>
    <property type="match status" value="1"/>
</dbReference>
<gene>
    <name evidence="3" type="ORF">DTER00134_LOCUS14500</name>
    <name evidence="4" type="ORF">DTER00134_LOCUS14503</name>
</gene>
<dbReference type="Pfam" id="PF00069">
    <property type="entry name" value="Pkinase"/>
    <property type="match status" value="1"/>
</dbReference>
<dbReference type="AlphaFoldDB" id="A0A6S8LT31"/>
<sequence>MVALNRVYPVEELHDSNTKSIDTLGGSEDTLCDLEWMQMHVPEKQGLNQDCSRDFTKSATGNSPRWSVAGSSSKWSAAGSKIIAANNASSRFKTLRDQKQVNELDPSRLKLIKVLGEGAFATVNLCELLPGVQCDRSFSSPADPDENTPAQQTEADTKDGYLAEQQAGSGQLVAVKCLKPGTSMPEDDINSFIQEAALTRKLKHKYIVGYVGIGFMDSSSEESRQETMFIAQEYMAGGTLKSMVSKQMLTPNNTVYTDKQALQWSLQLAEALAYLHSAIPMVIHRDLKLENVLLTSEEQTPGGKVAKLADFGLVAFVRKENARKALPFAKPASKERTSQQEEQRELMECARAAMQHMGTLGHRSSLKQLESFERTSNKKQGPPLDTSKSSRLRSSMLDPPKQLSGQTGSFMYMSPEMFKSEAYDEKVDVFSFGVMMYELFHRYLMVCAISGTGDTPSDYAQQISDGYRPPIGEKWPPEFCKLLTDCMAQDPKDRPPMSEVAERLRVLLKQDALDDVYTTTTTSTSCCVVS</sequence>
<dbReference type="PROSITE" id="PS50011">
    <property type="entry name" value="PROTEIN_KINASE_DOM"/>
    <property type="match status" value="1"/>
</dbReference>